<protein>
    <recommendedName>
        <fullName evidence="1">AB hydrolase-1 domain-containing protein</fullName>
    </recommendedName>
</protein>
<name>Q2CII1_OCEGH</name>
<evidence type="ECO:0000313" key="2">
    <source>
        <dbReference type="EMBL" id="EAR52608.1"/>
    </source>
</evidence>
<dbReference type="InterPro" id="IPR000073">
    <property type="entry name" value="AB_hydrolase_1"/>
</dbReference>
<accession>Q2CII1</accession>
<dbReference type="Pfam" id="PF12697">
    <property type="entry name" value="Abhydrolase_6"/>
    <property type="match status" value="1"/>
</dbReference>
<dbReference type="eggNOG" id="COG2267">
    <property type="taxonomic scope" value="Bacteria"/>
</dbReference>
<dbReference type="AlphaFoldDB" id="Q2CII1"/>
<evidence type="ECO:0000259" key="1">
    <source>
        <dbReference type="Pfam" id="PF12697"/>
    </source>
</evidence>
<feature type="domain" description="AB hydrolase-1" evidence="1">
    <location>
        <begin position="40"/>
        <end position="251"/>
    </location>
</feature>
<proteinExistence type="predicted"/>
<dbReference type="Gene3D" id="3.40.50.1820">
    <property type="entry name" value="alpha/beta hydrolase"/>
    <property type="match status" value="1"/>
</dbReference>
<dbReference type="STRING" id="314256.OG2516_05853"/>
<gene>
    <name evidence="2" type="ORF">OG2516_05853</name>
</gene>
<dbReference type="EMBL" id="AAOT01000003">
    <property type="protein sequence ID" value="EAR52608.1"/>
    <property type="molecule type" value="Genomic_DNA"/>
</dbReference>
<dbReference type="RefSeq" id="WP_007254698.1">
    <property type="nucleotide sequence ID" value="NZ_CH724107.1"/>
</dbReference>
<sequence>MTPLEVRLQQAEAAVEGLRDDCGKRIIWAGEPGARTPLVVVYVHGFSASPMELTPVPERIAAALGANLFMTRLAGHGIDGAAMARATLEAWRDDVREACDVAAQIGGRVLWMGCSTGGTLITLGLSDGMAGEGVIFVSPNFGLIRPGQWLLDAPGVRNWAPKVIGGARSFPTMNEEHARYWTRRYPIEAVFPMSDAVNAVRGVDLSRIRVPALFFYSRGDLVVSPTTTESVIARWGGRTQTCRIRCGHGDDPNSHVITGDILSPGQTERVVNCALDWAAAEQFAPA</sequence>
<dbReference type="InterPro" id="IPR029058">
    <property type="entry name" value="AB_hydrolase_fold"/>
</dbReference>
<evidence type="ECO:0000313" key="3">
    <source>
        <dbReference type="Proteomes" id="UP000003635"/>
    </source>
</evidence>
<keyword evidence="3" id="KW-1185">Reference proteome</keyword>
<dbReference type="Proteomes" id="UP000003635">
    <property type="component" value="Unassembled WGS sequence"/>
</dbReference>
<reference evidence="2 3" key="1">
    <citation type="journal article" date="2010" name="J. Bacteriol.">
        <title>Genome sequences of Oceanicola granulosus HTCC2516(T) and Oceanicola batsensis HTCC2597(TDelta).</title>
        <authorList>
            <person name="Thrash J.C."/>
            <person name="Cho J.C."/>
            <person name="Vergin K.L."/>
            <person name="Giovannoni S.J."/>
        </authorList>
    </citation>
    <scope>NUCLEOTIDE SEQUENCE [LARGE SCALE GENOMIC DNA]</scope>
    <source>
        <strain evidence="3">ATCC BAA-861 / DSM 15982 / KCTC 12143 / HTCC2516</strain>
    </source>
</reference>
<dbReference type="OrthoDB" id="5416147at2"/>
<comment type="caution">
    <text evidence="2">The sequence shown here is derived from an EMBL/GenBank/DDBJ whole genome shotgun (WGS) entry which is preliminary data.</text>
</comment>
<dbReference type="HOGENOM" id="CLU_070536_0_0_5"/>
<dbReference type="SUPFAM" id="SSF53474">
    <property type="entry name" value="alpha/beta-Hydrolases"/>
    <property type="match status" value="1"/>
</dbReference>
<organism evidence="2 3">
    <name type="scientific">Oceanicola granulosus (strain ATCC BAA-861 / DSM 15982 / KCTC 12143 / HTCC2516)</name>
    <dbReference type="NCBI Taxonomy" id="314256"/>
    <lineage>
        <taxon>Bacteria</taxon>
        <taxon>Pseudomonadati</taxon>
        <taxon>Pseudomonadota</taxon>
        <taxon>Alphaproteobacteria</taxon>
        <taxon>Rhodobacterales</taxon>
        <taxon>Roseobacteraceae</taxon>
        <taxon>Oceanicola</taxon>
    </lineage>
</organism>